<dbReference type="RefSeq" id="WP_137221205.1">
    <property type="nucleotide sequence ID" value="NZ_CP041036.1"/>
</dbReference>
<evidence type="ECO:0000313" key="2">
    <source>
        <dbReference type="EMBL" id="QDE30908.1"/>
    </source>
</evidence>
<keyword evidence="3" id="KW-1185">Reference proteome</keyword>
<evidence type="ECO:0000313" key="3">
    <source>
        <dbReference type="Proteomes" id="UP000319809"/>
    </source>
</evidence>
<reference evidence="2 3" key="1">
    <citation type="submission" date="2019-06" db="EMBL/GenBank/DDBJ databases">
        <title>The genome of Shewanella sp. SM1901.</title>
        <authorList>
            <person name="Cha Q."/>
        </authorList>
    </citation>
    <scope>NUCLEOTIDE SEQUENCE [LARGE SCALE GENOMIC DNA]</scope>
    <source>
        <strain evidence="2 3">SM1901</strain>
    </source>
</reference>
<evidence type="ECO:0000256" key="1">
    <source>
        <dbReference type="SAM" id="SignalP"/>
    </source>
</evidence>
<dbReference type="EMBL" id="CP041036">
    <property type="protein sequence ID" value="QDE30908.1"/>
    <property type="molecule type" value="Genomic_DNA"/>
</dbReference>
<dbReference type="Proteomes" id="UP000319809">
    <property type="component" value="Chromosome"/>
</dbReference>
<dbReference type="AlphaFoldDB" id="A0A4Y5YE90"/>
<sequence length="85" mass="8885">MTLNPISIGILTLSLFTSAAVYANPHDGKPPKEAIEACANSAENDQVSFETPRGDTIEATCTLMDGELVAVPAGGPGERPEKSRN</sequence>
<evidence type="ECO:0008006" key="4">
    <source>
        <dbReference type="Google" id="ProtNLM"/>
    </source>
</evidence>
<feature type="chain" id="PRO_5021206857" description="DUF333 domain-containing protein" evidence="1">
    <location>
        <begin position="24"/>
        <end position="85"/>
    </location>
</feature>
<proteinExistence type="predicted"/>
<name>A0A4Y5YE90_9GAMM</name>
<keyword evidence="1" id="KW-0732">Signal</keyword>
<organism evidence="2 3">
    <name type="scientific">Shewanella polaris</name>
    <dbReference type="NCBI Taxonomy" id="2588449"/>
    <lineage>
        <taxon>Bacteria</taxon>
        <taxon>Pseudomonadati</taxon>
        <taxon>Pseudomonadota</taxon>
        <taxon>Gammaproteobacteria</taxon>
        <taxon>Alteromonadales</taxon>
        <taxon>Shewanellaceae</taxon>
        <taxon>Shewanella</taxon>
    </lineage>
</organism>
<dbReference type="KEGG" id="spol:FH971_07985"/>
<protein>
    <recommendedName>
        <fullName evidence="4">DUF333 domain-containing protein</fullName>
    </recommendedName>
</protein>
<accession>A0A4Y5YE90</accession>
<gene>
    <name evidence="2" type="ORF">FH971_07985</name>
</gene>
<feature type="signal peptide" evidence="1">
    <location>
        <begin position="1"/>
        <end position="23"/>
    </location>
</feature>